<feature type="compositionally biased region" description="Low complexity" evidence="3">
    <location>
        <begin position="38"/>
        <end position="55"/>
    </location>
</feature>
<evidence type="ECO:0000256" key="2">
    <source>
        <dbReference type="ARBA" id="ARBA00023172"/>
    </source>
</evidence>
<keyword evidence="1" id="KW-0238">DNA-binding</keyword>
<comment type="caution">
    <text evidence="5">The sequence shown here is derived from an EMBL/GenBank/DDBJ whole genome shotgun (WGS) entry which is preliminary data.</text>
</comment>
<dbReference type="Gene3D" id="1.10.443.10">
    <property type="entry name" value="Intergrase catalytic core"/>
    <property type="match status" value="1"/>
</dbReference>
<dbReference type="PROSITE" id="PS51898">
    <property type="entry name" value="TYR_RECOMBINASE"/>
    <property type="match status" value="1"/>
</dbReference>
<keyword evidence="2" id="KW-0233">DNA recombination</keyword>
<dbReference type="InterPro" id="IPR011010">
    <property type="entry name" value="DNA_brk_join_enz"/>
</dbReference>
<name>A0ABR3HBI7_LOXSC</name>
<evidence type="ECO:0000256" key="1">
    <source>
        <dbReference type="ARBA" id="ARBA00023125"/>
    </source>
</evidence>
<dbReference type="Pfam" id="PF00589">
    <property type="entry name" value="Phage_integrase"/>
    <property type="match status" value="1"/>
</dbReference>
<dbReference type="EMBL" id="JBEUOH010000022">
    <property type="protein sequence ID" value="KAL0867783.1"/>
    <property type="molecule type" value="Genomic_DNA"/>
</dbReference>
<dbReference type="SUPFAM" id="SSF56349">
    <property type="entry name" value="DNA breaking-rejoining enzymes"/>
    <property type="match status" value="1"/>
</dbReference>
<reference evidence="5 6" key="1">
    <citation type="submission" date="2024-06" db="EMBL/GenBank/DDBJ databases">
        <title>A chromosome-level genome assembly of beet webworm, Loxostege sticticalis.</title>
        <authorList>
            <person name="Zhang Y."/>
        </authorList>
    </citation>
    <scope>NUCLEOTIDE SEQUENCE [LARGE SCALE GENOMIC DNA]</scope>
    <source>
        <strain evidence="5">AQ026</strain>
        <tissue evidence="5">Whole body</tissue>
    </source>
</reference>
<sequence>MPKRKSESQLDYIVKKLKYLEKEIHNRRSRSRRRRHISSSSSDSSRSRSSTSISSLEKEGWTEALLLPSTSAQPPTSHEAAPTVAQEQSALPETETQQHEGQFCQNDTTGVGLNPDILDIFGVDPTTIVDHGPPINPELANRLSYIATSGLKKEERKEITNKYLVPENCLAITAPELNPEIKAALSEGLMKRDKALESRQKSIATVISCLSMVITTQINSNEADHEMLKHLFDASRLLCDIQYTFKLEDDGWNTKADSRPVIVTPPAAASSASNHEHLPTPPPSASATSDLLERRTEYPVHNYPGCRNIIRTAFLNKGVPVSAIDIMMASLSSNTIKQYDVCIKRWYNYCQTNNIDLYQPNISTLLNFLTDIFHNGSQYGTINSHRSALSLILGKIMENELISRYCKGVYRLRPTLPKYNITWDVSVVLEYLGSLFPHENISLEQMTKKCSTLIALVTAHRVQTISKMYLKNVFISDSQILIKITDLIKSSRPGVSQPVLRLPFFSEKPQICPAKALMSYMEKTQNLRKSDNLFISFRKPYNSVTSQSISRWIKDTLRDSGVDVSIFSAHSTRHASTSTAYNRGVNVDLIRNMAGWTGNSTTFARFYNRVIVDSADSSNFAKSICMPKNID</sequence>
<evidence type="ECO:0000313" key="5">
    <source>
        <dbReference type="EMBL" id="KAL0867783.1"/>
    </source>
</evidence>
<dbReference type="PANTHER" id="PTHR35617">
    <property type="entry name" value="PHAGE_INTEGRASE DOMAIN-CONTAINING PROTEIN"/>
    <property type="match status" value="1"/>
</dbReference>
<dbReference type="InterPro" id="IPR010998">
    <property type="entry name" value="Integrase_recombinase_N"/>
</dbReference>
<feature type="region of interest" description="Disordered" evidence="3">
    <location>
        <begin position="267"/>
        <end position="290"/>
    </location>
</feature>
<dbReference type="PANTHER" id="PTHR35617:SF3">
    <property type="entry name" value="CORE-BINDING (CB) DOMAIN-CONTAINING PROTEIN"/>
    <property type="match status" value="1"/>
</dbReference>
<feature type="compositionally biased region" description="Polar residues" evidence="3">
    <location>
        <begin position="85"/>
        <end position="108"/>
    </location>
</feature>
<feature type="domain" description="Tyr recombinase" evidence="4">
    <location>
        <begin position="415"/>
        <end position="622"/>
    </location>
</feature>
<dbReference type="Gene3D" id="1.10.150.130">
    <property type="match status" value="1"/>
</dbReference>
<dbReference type="Proteomes" id="UP001549920">
    <property type="component" value="Unassembled WGS sequence"/>
</dbReference>
<evidence type="ECO:0000259" key="4">
    <source>
        <dbReference type="PROSITE" id="PS51898"/>
    </source>
</evidence>
<feature type="region of interest" description="Disordered" evidence="3">
    <location>
        <begin position="69"/>
        <end position="108"/>
    </location>
</feature>
<gene>
    <name evidence="5" type="ORF">ABMA27_008493</name>
</gene>
<accession>A0ABR3HBI7</accession>
<evidence type="ECO:0000256" key="3">
    <source>
        <dbReference type="SAM" id="MobiDB-lite"/>
    </source>
</evidence>
<keyword evidence="6" id="KW-1185">Reference proteome</keyword>
<protein>
    <recommendedName>
        <fullName evidence="4">Tyr recombinase domain-containing protein</fullName>
    </recommendedName>
</protein>
<dbReference type="InterPro" id="IPR013762">
    <property type="entry name" value="Integrase-like_cat_sf"/>
</dbReference>
<organism evidence="5 6">
    <name type="scientific">Loxostege sticticalis</name>
    <name type="common">Beet webworm moth</name>
    <dbReference type="NCBI Taxonomy" id="481309"/>
    <lineage>
        <taxon>Eukaryota</taxon>
        <taxon>Metazoa</taxon>
        <taxon>Ecdysozoa</taxon>
        <taxon>Arthropoda</taxon>
        <taxon>Hexapoda</taxon>
        <taxon>Insecta</taxon>
        <taxon>Pterygota</taxon>
        <taxon>Neoptera</taxon>
        <taxon>Endopterygota</taxon>
        <taxon>Lepidoptera</taxon>
        <taxon>Glossata</taxon>
        <taxon>Ditrysia</taxon>
        <taxon>Pyraloidea</taxon>
        <taxon>Crambidae</taxon>
        <taxon>Pyraustinae</taxon>
        <taxon>Loxostege</taxon>
    </lineage>
</organism>
<feature type="region of interest" description="Disordered" evidence="3">
    <location>
        <begin position="23"/>
        <end position="57"/>
    </location>
</feature>
<dbReference type="InterPro" id="IPR002104">
    <property type="entry name" value="Integrase_catalytic"/>
</dbReference>
<evidence type="ECO:0000313" key="6">
    <source>
        <dbReference type="Proteomes" id="UP001549920"/>
    </source>
</evidence>
<proteinExistence type="predicted"/>
<feature type="compositionally biased region" description="Basic residues" evidence="3">
    <location>
        <begin position="27"/>
        <end position="37"/>
    </location>
</feature>